<evidence type="ECO:0000259" key="2">
    <source>
        <dbReference type="Pfam" id="PF01370"/>
    </source>
</evidence>
<sequence>MHEELCNRFDYDAIFGTALNRFCVQAAVGHPLTVYGKGGQTRAFLDIRDTVQCVELAIANPANPGEFRVFNQFTEQFKVTELAELVTKAGEKLGLDVKTISVPNPRVELEEHYYNCKNTKLVDLGLKPHLLSDSLIDSLLNFAVQYKDRVDTKQIMPGVSWRKVGVKTKTLTS</sequence>
<dbReference type="InterPro" id="IPR036291">
    <property type="entry name" value="NAD(P)-bd_dom_sf"/>
</dbReference>
<organism evidence="3">
    <name type="scientific">Medicago truncatula</name>
    <name type="common">Barrel medic</name>
    <name type="synonym">Medicago tribuloides</name>
    <dbReference type="NCBI Taxonomy" id="3880"/>
    <lineage>
        <taxon>Eukaryota</taxon>
        <taxon>Viridiplantae</taxon>
        <taxon>Streptophyta</taxon>
        <taxon>Embryophyta</taxon>
        <taxon>Tracheophyta</taxon>
        <taxon>Spermatophyta</taxon>
        <taxon>Magnoliopsida</taxon>
        <taxon>eudicotyledons</taxon>
        <taxon>Gunneridae</taxon>
        <taxon>Pentapetalae</taxon>
        <taxon>rosids</taxon>
        <taxon>fabids</taxon>
        <taxon>Fabales</taxon>
        <taxon>Fabaceae</taxon>
        <taxon>Papilionoideae</taxon>
        <taxon>50 kb inversion clade</taxon>
        <taxon>NPAAA clade</taxon>
        <taxon>Hologalegina</taxon>
        <taxon>IRL clade</taxon>
        <taxon>Trifolieae</taxon>
        <taxon>Medicago</taxon>
    </lineage>
</organism>
<accession>B7FFH2</accession>
<feature type="domain" description="NAD-dependent epimerase/dehydratase" evidence="2">
    <location>
        <begin position="19"/>
        <end position="71"/>
    </location>
</feature>
<dbReference type="AlphaFoldDB" id="B7FFH2"/>
<reference evidence="3" key="1">
    <citation type="submission" date="2008-12" db="EMBL/GenBank/DDBJ databases">
        <title>Medicago truncatula full length cdna cloning project.</title>
        <authorList>
            <person name="Moskal W."/>
            <person name="Chan A."/>
            <person name="Cheung F."/>
            <person name="Xiao Y."/>
            <person name="Town C.D."/>
        </authorList>
    </citation>
    <scope>NUCLEOTIDE SEQUENCE</scope>
</reference>
<dbReference type="SUPFAM" id="SSF51735">
    <property type="entry name" value="NAD(P)-binding Rossmann-fold domains"/>
    <property type="match status" value="1"/>
</dbReference>
<proteinExistence type="evidence at transcript level"/>
<evidence type="ECO:0000256" key="1">
    <source>
        <dbReference type="ARBA" id="ARBA00007637"/>
    </source>
</evidence>
<evidence type="ECO:0000313" key="3">
    <source>
        <dbReference type="EMBL" id="ACJ83370.1"/>
    </source>
</evidence>
<dbReference type="InterPro" id="IPR001509">
    <property type="entry name" value="Epimerase_deHydtase"/>
</dbReference>
<dbReference type="PANTHER" id="PTHR43000">
    <property type="entry name" value="DTDP-D-GLUCOSE 4,6-DEHYDRATASE-RELATED"/>
    <property type="match status" value="1"/>
</dbReference>
<dbReference type="Pfam" id="PF01370">
    <property type="entry name" value="Epimerase"/>
    <property type="match status" value="1"/>
</dbReference>
<dbReference type="EMBL" id="BT050701">
    <property type="protein sequence ID" value="ACJ83370.1"/>
    <property type="molecule type" value="mRNA"/>
</dbReference>
<protein>
    <recommendedName>
        <fullName evidence="2">NAD-dependent epimerase/dehydratase domain-containing protein</fullName>
    </recommendedName>
</protein>
<comment type="similarity">
    <text evidence="1">Belongs to the NAD(P)-dependent epimerase/dehydratase family.</text>
</comment>
<dbReference type="Gene3D" id="3.90.25.10">
    <property type="entry name" value="UDP-galactose 4-epimerase, domain 1"/>
    <property type="match status" value="2"/>
</dbReference>
<name>B7FFH2_MEDTR</name>